<evidence type="ECO:0000313" key="1">
    <source>
        <dbReference type="EMBL" id="XPM62250.1"/>
    </source>
</evidence>
<accession>A0ACD5GNA7</accession>
<reference evidence="1 2" key="1">
    <citation type="journal article" date="2016" name="Genome Announc.">
        <title>Draft Genome Sequence of the Thermotolerant Cyanobacterium Desertifilum sp. IPPAS B-1220.</title>
        <authorList>
            <person name="Mironov K.S."/>
            <person name="Sinetova M.A."/>
            <person name="Bolatkhan K."/>
            <person name="Zayadan B.K."/>
            <person name="Ustinova V.V."/>
            <person name="Kupriyanova E.V."/>
            <person name="Skrypnik A.N."/>
            <person name="Gogoleva N.E."/>
            <person name="Gogolev Y.V."/>
            <person name="Los D.A."/>
        </authorList>
    </citation>
    <scope>NUCLEOTIDE SEQUENCE [LARGE SCALE GENOMIC DNA]</scope>
    <source>
        <strain evidence="1 2">IPPAS B-1220</strain>
    </source>
</reference>
<protein>
    <submittedName>
        <fullName evidence="1">Uncharacterized protein</fullName>
    </submittedName>
</protein>
<gene>
    <name evidence="1" type="ORF">BH720_020865</name>
</gene>
<evidence type="ECO:0000313" key="2">
    <source>
        <dbReference type="Proteomes" id="UP000095472"/>
    </source>
</evidence>
<dbReference type="EMBL" id="CP182909">
    <property type="protein sequence ID" value="XPM62250.1"/>
    <property type="molecule type" value="Genomic_DNA"/>
</dbReference>
<sequence length="88" mass="9897">MDHGVNLNISTYISPFVQEQDGQLTIRELDSLPNSSMFQLVSAIFGFSPGQSLSPFSGQNEFLSALIAYQYPRTLPRHPSHYRNCGLY</sequence>
<keyword evidence="2" id="KW-1185">Reference proteome</keyword>
<dbReference type="Proteomes" id="UP000095472">
    <property type="component" value="Chromosome"/>
</dbReference>
<proteinExistence type="predicted"/>
<organism evidence="1 2">
    <name type="scientific">Desertifilum tharense IPPAS B-1220</name>
    <dbReference type="NCBI Taxonomy" id="1781255"/>
    <lineage>
        <taxon>Bacteria</taxon>
        <taxon>Bacillati</taxon>
        <taxon>Cyanobacteriota</taxon>
        <taxon>Cyanophyceae</taxon>
        <taxon>Desertifilales</taxon>
        <taxon>Desertifilaceae</taxon>
        <taxon>Desertifilum</taxon>
    </lineage>
</organism>
<name>A0ACD5GNA7_9CYAN</name>